<dbReference type="SUPFAM" id="SSF81321">
    <property type="entry name" value="Family A G protein-coupled receptor-like"/>
    <property type="match status" value="1"/>
</dbReference>
<dbReference type="PANTHER" id="PTHR28286">
    <property type="match status" value="1"/>
</dbReference>
<evidence type="ECO:0000256" key="2">
    <source>
        <dbReference type="ARBA" id="ARBA00008130"/>
    </source>
</evidence>
<feature type="transmembrane region" description="Helical" evidence="6">
    <location>
        <begin position="186"/>
        <end position="206"/>
    </location>
</feature>
<feature type="transmembrane region" description="Helical" evidence="6">
    <location>
        <begin position="212"/>
        <end position="240"/>
    </location>
</feature>
<sequence length="282" mass="30591">MTFLPRNDVFTANPPIGLDVALSVNGSNWLWAVTAIYLVSFIGLLCFCFASPENQRVFHYTFTVALLVGGATYFAQAADLGWSAVHDDGAVRQLFYAKYINWAVSFPAVALALGLLSGVSWTTIVCNIALVWTWVLTCLAAAYTTTSSSYGWGFFAFGTLCWLVLAMSTLNESREEAARRGIARDYVLLAAWPNLLWLLYPVAFALSDGASVIGVTGGAVFFGVLDVLMVPVLSFAFVFLGRNWDWARLELDFSEYRGSGQARALLDKPSSPAVQGGLGSQA</sequence>
<dbReference type="Proteomes" id="UP001303115">
    <property type="component" value="Unassembled WGS sequence"/>
</dbReference>
<keyword evidence="4 6" id="KW-1133">Transmembrane helix</keyword>
<evidence type="ECO:0000256" key="3">
    <source>
        <dbReference type="ARBA" id="ARBA00022692"/>
    </source>
</evidence>
<dbReference type="Gene3D" id="1.20.1070.10">
    <property type="entry name" value="Rhodopsin 7-helix transmembrane proteins"/>
    <property type="match status" value="1"/>
</dbReference>
<comment type="similarity">
    <text evidence="2">Belongs to the archaeal/bacterial/fungal opsin family.</text>
</comment>
<keyword evidence="5 6" id="KW-0472">Membrane</keyword>
<evidence type="ECO:0000313" key="7">
    <source>
        <dbReference type="EMBL" id="KAK4032171.1"/>
    </source>
</evidence>
<dbReference type="Pfam" id="PF01036">
    <property type="entry name" value="Bac_rhodopsin"/>
    <property type="match status" value="1"/>
</dbReference>
<accession>A0AAN6SKW6</accession>
<feature type="transmembrane region" description="Helical" evidence="6">
    <location>
        <begin position="29"/>
        <end position="50"/>
    </location>
</feature>
<keyword evidence="8" id="KW-1185">Reference proteome</keyword>
<comment type="subcellular location">
    <subcellularLocation>
        <location evidence="1">Membrane</location>
        <topology evidence="1">Multi-pass membrane protein</topology>
    </subcellularLocation>
</comment>
<dbReference type="EMBL" id="MU854639">
    <property type="protein sequence ID" value="KAK4032171.1"/>
    <property type="molecule type" value="Genomic_DNA"/>
</dbReference>
<organism evidence="7 8">
    <name type="scientific">Parachaetomium inaequale</name>
    <dbReference type="NCBI Taxonomy" id="2588326"/>
    <lineage>
        <taxon>Eukaryota</taxon>
        <taxon>Fungi</taxon>
        <taxon>Dikarya</taxon>
        <taxon>Ascomycota</taxon>
        <taxon>Pezizomycotina</taxon>
        <taxon>Sordariomycetes</taxon>
        <taxon>Sordariomycetidae</taxon>
        <taxon>Sordariales</taxon>
        <taxon>Chaetomiaceae</taxon>
        <taxon>Parachaetomium</taxon>
    </lineage>
</organism>
<dbReference type="GO" id="GO:0005886">
    <property type="term" value="C:plasma membrane"/>
    <property type="evidence" value="ECO:0007669"/>
    <property type="project" value="TreeGrafter"/>
</dbReference>
<proteinExistence type="inferred from homology"/>
<evidence type="ECO:0000256" key="4">
    <source>
        <dbReference type="ARBA" id="ARBA00022989"/>
    </source>
</evidence>
<feature type="transmembrane region" description="Helical" evidence="6">
    <location>
        <begin position="57"/>
        <end position="76"/>
    </location>
</feature>
<name>A0AAN6SKW6_9PEZI</name>
<feature type="transmembrane region" description="Helical" evidence="6">
    <location>
        <begin position="96"/>
        <end position="117"/>
    </location>
</feature>
<dbReference type="SMART" id="SM01021">
    <property type="entry name" value="Bac_rhodopsin"/>
    <property type="match status" value="1"/>
</dbReference>
<reference evidence="8" key="1">
    <citation type="journal article" date="2023" name="Mol. Phylogenet. Evol.">
        <title>Genome-scale phylogeny and comparative genomics of the fungal order Sordariales.</title>
        <authorList>
            <person name="Hensen N."/>
            <person name="Bonometti L."/>
            <person name="Westerberg I."/>
            <person name="Brannstrom I.O."/>
            <person name="Guillou S."/>
            <person name="Cros-Aarteil S."/>
            <person name="Calhoun S."/>
            <person name="Haridas S."/>
            <person name="Kuo A."/>
            <person name="Mondo S."/>
            <person name="Pangilinan J."/>
            <person name="Riley R."/>
            <person name="LaButti K."/>
            <person name="Andreopoulos B."/>
            <person name="Lipzen A."/>
            <person name="Chen C."/>
            <person name="Yan M."/>
            <person name="Daum C."/>
            <person name="Ng V."/>
            <person name="Clum A."/>
            <person name="Steindorff A."/>
            <person name="Ohm R.A."/>
            <person name="Martin F."/>
            <person name="Silar P."/>
            <person name="Natvig D.O."/>
            <person name="Lalanne C."/>
            <person name="Gautier V."/>
            <person name="Ament-Velasquez S.L."/>
            <person name="Kruys A."/>
            <person name="Hutchinson M.I."/>
            <person name="Powell A.J."/>
            <person name="Barry K."/>
            <person name="Miller A.N."/>
            <person name="Grigoriev I.V."/>
            <person name="Debuchy R."/>
            <person name="Gladieux P."/>
            <person name="Hiltunen Thoren M."/>
            <person name="Johannesson H."/>
        </authorList>
    </citation>
    <scope>NUCLEOTIDE SEQUENCE [LARGE SCALE GENOMIC DNA]</scope>
    <source>
        <strain evidence="8">CBS 284.82</strain>
    </source>
</reference>
<dbReference type="GO" id="GO:0005783">
    <property type="term" value="C:endoplasmic reticulum"/>
    <property type="evidence" value="ECO:0007669"/>
    <property type="project" value="TreeGrafter"/>
</dbReference>
<dbReference type="AlphaFoldDB" id="A0AAN6SKW6"/>
<feature type="transmembrane region" description="Helical" evidence="6">
    <location>
        <begin position="124"/>
        <end position="143"/>
    </location>
</feature>
<dbReference type="PANTHER" id="PTHR28286:SF1">
    <property type="entry name" value="30 KDA HEAT SHOCK PROTEIN-RELATED"/>
    <property type="match status" value="1"/>
</dbReference>
<gene>
    <name evidence="7" type="ORF">C8A01DRAFT_50973</name>
</gene>
<comment type="caution">
    <text evidence="7">The sequence shown here is derived from an EMBL/GenBank/DDBJ whole genome shotgun (WGS) entry which is preliminary data.</text>
</comment>
<evidence type="ECO:0000313" key="8">
    <source>
        <dbReference type="Proteomes" id="UP001303115"/>
    </source>
</evidence>
<keyword evidence="3 6" id="KW-0812">Transmembrane</keyword>
<evidence type="ECO:0000256" key="1">
    <source>
        <dbReference type="ARBA" id="ARBA00004141"/>
    </source>
</evidence>
<dbReference type="CDD" id="cd15239">
    <property type="entry name" value="7tm_YRO2_fungal-like"/>
    <property type="match status" value="1"/>
</dbReference>
<evidence type="ECO:0000256" key="6">
    <source>
        <dbReference type="SAM" id="Phobius"/>
    </source>
</evidence>
<feature type="transmembrane region" description="Helical" evidence="6">
    <location>
        <begin position="149"/>
        <end position="166"/>
    </location>
</feature>
<dbReference type="InterPro" id="IPR043476">
    <property type="entry name" value="Yro2-like_7TM"/>
</dbReference>
<dbReference type="PRINTS" id="PR00251">
    <property type="entry name" value="BACTRLOPSIN"/>
</dbReference>
<dbReference type="InterPro" id="IPR001425">
    <property type="entry name" value="Arc/bac/fun_rhodopsins"/>
</dbReference>
<evidence type="ECO:0000256" key="5">
    <source>
        <dbReference type="ARBA" id="ARBA00023136"/>
    </source>
</evidence>
<protein>
    <submittedName>
        <fullName evidence="7">Opsin related protein</fullName>
    </submittedName>
</protein>